<sequence length="283" mass="31374">MIAITGASGHLGKATINHLLKKIKSENIVAIVRDPLKLAAYKDTGIKIRTADYNDLESLITAFAGVNTLLHISTTSMGLLGILQENNVVRAADWVGVKHIVYTSGLRPDADSHFLAVQQCIRTEEAIVNSKISYTFFRNSLYMETIPQFIGNALQDGHIYFPAGAGKVSFVSREDIAEALSRVLADDQHQNKVYEVTGSKAFSFQDIAALLSLEKKLNINYMDIPTEFLKAELAKTEMPEEEIGWFLSLAESIKANEFAPVEDSLELLLNRKPLALKEYLTKL</sequence>
<dbReference type="InterPro" id="IPR008030">
    <property type="entry name" value="NmrA-like"/>
</dbReference>
<name>A0A4U1GIF1_9SPHI</name>
<dbReference type="Pfam" id="PF05368">
    <property type="entry name" value="NmrA"/>
    <property type="match status" value="1"/>
</dbReference>
<dbReference type="CDD" id="cd05269">
    <property type="entry name" value="TMR_SDR_a"/>
    <property type="match status" value="1"/>
</dbReference>
<reference evidence="2 3" key="1">
    <citation type="submission" date="2019-04" db="EMBL/GenBank/DDBJ databases">
        <title>Pedobacter sp. RP-1-16 sp. nov., isolated from Arctic soil.</title>
        <authorList>
            <person name="Dahal R.H."/>
            <person name="Kim D.-U."/>
        </authorList>
    </citation>
    <scope>NUCLEOTIDE SEQUENCE [LARGE SCALE GENOMIC DNA]</scope>
    <source>
        <strain evidence="2 3">RP-1-16</strain>
    </source>
</reference>
<evidence type="ECO:0000313" key="3">
    <source>
        <dbReference type="Proteomes" id="UP000309594"/>
    </source>
</evidence>
<dbReference type="InterPro" id="IPR036291">
    <property type="entry name" value="NAD(P)-bd_dom_sf"/>
</dbReference>
<evidence type="ECO:0000259" key="1">
    <source>
        <dbReference type="Pfam" id="PF05368"/>
    </source>
</evidence>
<dbReference type="RefSeq" id="WP_136879564.1">
    <property type="nucleotide sequence ID" value="NZ_SWDX01000002.1"/>
</dbReference>
<dbReference type="AlphaFoldDB" id="A0A4U1GIF1"/>
<dbReference type="Gene3D" id="3.90.25.10">
    <property type="entry name" value="UDP-galactose 4-epimerase, domain 1"/>
    <property type="match status" value="1"/>
</dbReference>
<dbReference type="SUPFAM" id="SSF51735">
    <property type="entry name" value="NAD(P)-binding Rossmann-fold domains"/>
    <property type="match status" value="1"/>
</dbReference>
<evidence type="ECO:0000313" key="2">
    <source>
        <dbReference type="EMBL" id="TKC64021.1"/>
    </source>
</evidence>
<dbReference type="InterPro" id="IPR052718">
    <property type="entry name" value="NmrA-type_oxidoreductase"/>
</dbReference>
<feature type="domain" description="NmrA-like" evidence="1">
    <location>
        <begin position="2"/>
        <end position="265"/>
    </location>
</feature>
<protein>
    <submittedName>
        <fullName evidence="2">SDR family oxidoreductase</fullName>
    </submittedName>
</protein>
<comment type="caution">
    <text evidence="2">The sequence shown here is derived from an EMBL/GenBank/DDBJ whole genome shotgun (WGS) entry which is preliminary data.</text>
</comment>
<dbReference type="Gene3D" id="3.40.50.720">
    <property type="entry name" value="NAD(P)-binding Rossmann-like Domain"/>
    <property type="match status" value="1"/>
</dbReference>
<dbReference type="PANTHER" id="PTHR47129:SF1">
    <property type="entry name" value="NMRA-LIKE DOMAIN-CONTAINING PROTEIN"/>
    <property type="match status" value="1"/>
</dbReference>
<organism evidence="2 3">
    <name type="scientific">Pedobacter hiemivivus</name>
    <dbReference type="NCBI Taxonomy" id="2530454"/>
    <lineage>
        <taxon>Bacteria</taxon>
        <taxon>Pseudomonadati</taxon>
        <taxon>Bacteroidota</taxon>
        <taxon>Sphingobacteriia</taxon>
        <taxon>Sphingobacteriales</taxon>
        <taxon>Sphingobacteriaceae</taxon>
        <taxon>Pedobacter</taxon>
    </lineage>
</organism>
<gene>
    <name evidence="2" type="ORF">FBD94_06685</name>
</gene>
<proteinExistence type="predicted"/>
<dbReference type="Proteomes" id="UP000309594">
    <property type="component" value="Unassembled WGS sequence"/>
</dbReference>
<dbReference type="EMBL" id="SWDX01000002">
    <property type="protein sequence ID" value="TKC64021.1"/>
    <property type="molecule type" value="Genomic_DNA"/>
</dbReference>
<dbReference type="PANTHER" id="PTHR47129">
    <property type="entry name" value="QUINONE OXIDOREDUCTASE 2"/>
    <property type="match status" value="1"/>
</dbReference>
<accession>A0A4U1GIF1</accession>